<dbReference type="InterPro" id="IPR024079">
    <property type="entry name" value="MetalloPept_cat_dom_sf"/>
</dbReference>
<dbReference type="OrthoDB" id="2640398at2"/>
<evidence type="ECO:0008006" key="4">
    <source>
        <dbReference type="Google" id="ProtNLM"/>
    </source>
</evidence>
<accession>A0A833MF76</accession>
<organism evidence="2 3">
    <name type="scientific">Alkaliphilus serpentinus</name>
    <dbReference type="NCBI Taxonomy" id="1482731"/>
    <lineage>
        <taxon>Bacteria</taxon>
        <taxon>Bacillati</taxon>
        <taxon>Bacillota</taxon>
        <taxon>Clostridia</taxon>
        <taxon>Peptostreptococcales</taxon>
        <taxon>Natronincolaceae</taxon>
        <taxon>Alkaliphilus</taxon>
    </lineage>
</organism>
<evidence type="ECO:0000313" key="2">
    <source>
        <dbReference type="EMBL" id="KAB3533083.1"/>
    </source>
</evidence>
<dbReference type="EMBL" id="WBZB01000004">
    <property type="protein sequence ID" value="KAB3533083.1"/>
    <property type="molecule type" value="Genomic_DNA"/>
</dbReference>
<dbReference type="Gene3D" id="3.40.390.10">
    <property type="entry name" value="Collagenase (Catalytic Domain)"/>
    <property type="match status" value="1"/>
</dbReference>
<name>A0A833MF76_9FIRM</name>
<comment type="caution">
    <text evidence="2">The sequence shown here is derived from an EMBL/GenBank/DDBJ whole genome shotgun (WGS) entry which is preliminary data.</text>
</comment>
<sequence>MKKLIRPIPVVIIIVLMFSSITYGYVHISTGMPTTSFIVENRSSYSSIFNNSIAAWNNTDTSVELTKAKSDNYVITGQYDDTWYGVYKPSLKYIFWGPATKFVIQLNRSQLVGKSDNFWQSVLVHEFGHALSLGDNPPESPSIMRYDRDRESMITPQQDDIDGVNAYYNN</sequence>
<proteinExistence type="predicted"/>
<protein>
    <recommendedName>
        <fullName evidence="4">Matrixin</fullName>
    </recommendedName>
</protein>
<reference evidence="2 3" key="1">
    <citation type="submission" date="2019-10" db="EMBL/GenBank/DDBJ databases">
        <title>Alkaliphilus serpentinus sp. nov. and Alkaliphilus pronyensis sp. nov., two novel anaerobic alkaliphilic species isolated from the serpentinized-hosted hydrothermal field of the Prony Bay (New Caledonia).</title>
        <authorList>
            <person name="Postec A."/>
        </authorList>
    </citation>
    <scope>NUCLEOTIDE SEQUENCE [LARGE SCALE GENOMIC DNA]</scope>
    <source>
        <strain evidence="2 3">LacT</strain>
    </source>
</reference>
<keyword evidence="1" id="KW-0812">Transmembrane</keyword>
<gene>
    <name evidence="2" type="ORF">F8153_00605</name>
</gene>
<dbReference type="SUPFAM" id="SSF55486">
    <property type="entry name" value="Metalloproteases ('zincins'), catalytic domain"/>
    <property type="match status" value="1"/>
</dbReference>
<dbReference type="GO" id="GO:0008237">
    <property type="term" value="F:metallopeptidase activity"/>
    <property type="evidence" value="ECO:0007669"/>
    <property type="project" value="InterPro"/>
</dbReference>
<keyword evidence="1" id="KW-1133">Transmembrane helix</keyword>
<keyword evidence="1" id="KW-0472">Membrane</keyword>
<evidence type="ECO:0000313" key="3">
    <source>
        <dbReference type="Proteomes" id="UP000465601"/>
    </source>
</evidence>
<keyword evidence="3" id="KW-1185">Reference proteome</keyword>
<evidence type="ECO:0000256" key="1">
    <source>
        <dbReference type="SAM" id="Phobius"/>
    </source>
</evidence>
<feature type="transmembrane region" description="Helical" evidence="1">
    <location>
        <begin position="7"/>
        <end position="26"/>
    </location>
</feature>
<dbReference type="AlphaFoldDB" id="A0A833MF76"/>
<dbReference type="RefSeq" id="WP_151864408.1">
    <property type="nucleotide sequence ID" value="NZ_WBZB01000004.1"/>
</dbReference>
<dbReference type="Proteomes" id="UP000465601">
    <property type="component" value="Unassembled WGS sequence"/>
</dbReference>